<evidence type="ECO:0000313" key="2">
    <source>
        <dbReference type="EMBL" id="MFI9099252.1"/>
    </source>
</evidence>
<dbReference type="Gene3D" id="3.40.50.12780">
    <property type="entry name" value="N-terminal domain of ligase-like"/>
    <property type="match status" value="1"/>
</dbReference>
<dbReference type="PANTHER" id="PTHR45527">
    <property type="entry name" value="NONRIBOSOMAL PEPTIDE SYNTHETASE"/>
    <property type="match status" value="1"/>
</dbReference>
<feature type="domain" description="AMP-dependent synthetase/ligase" evidence="1">
    <location>
        <begin position="44"/>
        <end position="419"/>
    </location>
</feature>
<dbReference type="EMBL" id="JBITYG010000001">
    <property type="protein sequence ID" value="MFI9099252.1"/>
    <property type="molecule type" value="Genomic_DNA"/>
</dbReference>
<sequence>MSVITETGSTTAGSTATAAESTGSLAASLDHTLHGRFLRGLAIAPDRPAFRVGGRDVSYTEAHESALAWAGALRHAAPAGSGGPRVVAILATKTPEAYIGLLAALYLGAVAVPVNPDFPAARNRSILTAAGVDAVITDRRGLTALDALTADWDDRNAADGPLLVLVPGAEPRPDVITATPQETALAAPLPADAEDTAYILFTSGSTGRPKGVPTSHRAADSYFRTLDARYGFGPDDVFSQTFDLTFDCAMFDLFCAWGAGGCVVPIPMQAYRDLPEFLAEQRMTVWFSTPGGIALARRTGALSPGALPGLRWSLFAGEPLHRQDAEDWLRAAPQSVVENLYGPTELTITVTAHRLSPATPDERYVNGVVPIGPVHDSLGQLLLAPDGSVDTGTDAGESRIEPGEGELCITGPQMFSGYLDPAEDAGRFLEHDGRRWYRTGDRVRRYPDGEIAYVGRADDQVQVQGWRVELSEVSHSVRRLPGVEDAVTVAAAVGGSHELVTFYTGEPAASADLARRLTADLPKAMVPRLFQHLEEFPMNPNRKIDRSTLRSRAEALLDRGRIRS</sequence>
<gene>
    <name evidence="2" type="ORF">ACIGXA_01915</name>
</gene>
<evidence type="ECO:0000259" key="1">
    <source>
        <dbReference type="Pfam" id="PF00501"/>
    </source>
</evidence>
<dbReference type="Proteomes" id="UP001614394">
    <property type="component" value="Unassembled WGS sequence"/>
</dbReference>
<comment type="caution">
    <text evidence="2">The sequence shown here is derived from an EMBL/GenBank/DDBJ whole genome shotgun (WGS) entry which is preliminary data.</text>
</comment>
<dbReference type="Gene3D" id="3.30.300.30">
    <property type="match status" value="1"/>
</dbReference>
<dbReference type="PROSITE" id="PS00455">
    <property type="entry name" value="AMP_BINDING"/>
    <property type="match status" value="1"/>
</dbReference>
<dbReference type="InterPro" id="IPR000873">
    <property type="entry name" value="AMP-dep_synth/lig_dom"/>
</dbReference>
<dbReference type="PANTHER" id="PTHR45527:SF1">
    <property type="entry name" value="FATTY ACID SYNTHASE"/>
    <property type="match status" value="1"/>
</dbReference>
<dbReference type="RefSeq" id="WP_399643532.1">
    <property type="nucleotide sequence ID" value="NZ_JBITYG010000001.1"/>
</dbReference>
<dbReference type="Pfam" id="PF00501">
    <property type="entry name" value="AMP-binding"/>
    <property type="match status" value="1"/>
</dbReference>
<dbReference type="InterPro" id="IPR045851">
    <property type="entry name" value="AMP-bd_C_sf"/>
</dbReference>
<dbReference type="SUPFAM" id="SSF56801">
    <property type="entry name" value="Acetyl-CoA synthetase-like"/>
    <property type="match status" value="1"/>
</dbReference>
<organism evidence="2 3">
    <name type="scientific">Streptomyces fildesensis</name>
    <dbReference type="NCBI Taxonomy" id="375757"/>
    <lineage>
        <taxon>Bacteria</taxon>
        <taxon>Bacillati</taxon>
        <taxon>Actinomycetota</taxon>
        <taxon>Actinomycetes</taxon>
        <taxon>Kitasatosporales</taxon>
        <taxon>Streptomycetaceae</taxon>
        <taxon>Streptomyces</taxon>
    </lineage>
</organism>
<proteinExistence type="predicted"/>
<dbReference type="InterPro" id="IPR042099">
    <property type="entry name" value="ANL_N_sf"/>
</dbReference>
<name>A0ABW8C050_9ACTN</name>
<keyword evidence="3" id="KW-1185">Reference proteome</keyword>
<reference evidence="2 3" key="1">
    <citation type="submission" date="2024-10" db="EMBL/GenBank/DDBJ databases">
        <title>The Natural Products Discovery Center: Release of the First 8490 Sequenced Strains for Exploring Actinobacteria Biosynthetic Diversity.</title>
        <authorList>
            <person name="Kalkreuter E."/>
            <person name="Kautsar S.A."/>
            <person name="Yang D."/>
            <person name="Bader C.D."/>
            <person name="Teijaro C.N."/>
            <person name="Fluegel L."/>
            <person name="Davis C.M."/>
            <person name="Simpson J.R."/>
            <person name="Lauterbach L."/>
            <person name="Steele A.D."/>
            <person name="Gui C."/>
            <person name="Meng S."/>
            <person name="Li G."/>
            <person name="Viehrig K."/>
            <person name="Ye F."/>
            <person name="Su P."/>
            <person name="Kiefer A.F."/>
            <person name="Nichols A."/>
            <person name="Cepeda A.J."/>
            <person name="Yan W."/>
            <person name="Fan B."/>
            <person name="Jiang Y."/>
            <person name="Adhikari A."/>
            <person name="Zheng C.-J."/>
            <person name="Schuster L."/>
            <person name="Cowan T.M."/>
            <person name="Smanski M.J."/>
            <person name="Chevrette M.G."/>
            <person name="De Carvalho L.P.S."/>
            <person name="Shen B."/>
        </authorList>
    </citation>
    <scope>NUCLEOTIDE SEQUENCE [LARGE SCALE GENOMIC DNA]</scope>
    <source>
        <strain evidence="2 3">NPDC053399</strain>
    </source>
</reference>
<dbReference type="InterPro" id="IPR020845">
    <property type="entry name" value="AMP-binding_CS"/>
</dbReference>
<accession>A0ABW8C050</accession>
<protein>
    <submittedName>
        <fullName evidence="2">AMP-binding protein</fullName>
    </submittedName>
</protein>
<evidence type="ECO:0000313" key="3">
    <source>
        <dbReference type="Proteomes" id="UP001614394"/>
    </source>
</evidence>